<organism evidence="1 2">
    <name type="scientific">Bifidobacterium aquikefiri</name>
    <dbReference type="NCBI Taxonomy" id="1653207"/>
    <lineage>
        <taxon>Bacteria</taxon>
        <taxon>Bacillati</taxon>
        <taxon>Actinomycetota</taxon>
        <taxon>Actinomycetes</taxon>
        <taxon>Bifidobacteriales</taxon>
        <taxon>Bifidobacteriaceae</taxon>
        <taxon>Bifidobacterium</taxon>
    </lineage>
</organism>
<evidence type="ECO:0000313" key="2">
    <source>
        <dbReference type="Proteomes" id="UP000216451"/>
    </source>
</evidence>
<dbReference type="RefSeq" id="WP_143241996.1">
    <property type="nucleotide sequence ID" value="NZ_JBDNSV010000003.1"/>
</dbReference>
<protein>
    <submittedName>
        <fullName evidence="1">Uncharacterized protein</fullName>
    </submittedName>
</protein>
<comment type="caution">
    <text evidence="1">The sequence shown here is derived from an EMBL/GenBank/DDBJ whole genome shotgun (WGS) entry which is preliminary data.</text>
</comment>
<evidence type="ECO:0000313" key="1">
    <source>
        <dbReference type="EMBL" id="OZG65542.1"/>
    </source>
</evidence>
<name>A0A261G2A1_9BIFI</name>
<keyword evidence="2" id="KW-1185">Reference proteome</keyword>
<dbReference type="Proteomes" id="UP000216451">
    <property type="component" value="Unassembled WGS sequence"/>
</dbReference>
<dbReference type="OrthoDB" id="4555978at2"/>
<gene>
    <name evidence="1" type="ORF">BAQU_1725</name>
</gene>
<proteinExistence type="predicted"/>
<reference evidence="1 2" key="1">
    <citation type="journal article" date="2017" name="BMC Genomics">
        <title>Comparative genomic and phylogenomic analyses of the Bifidobacteriaceae family.</title>
        <authorList>
            <person name="Lugli G.A."/>
            <person name="Milani C."/>
            <person name="Turroni F."/>
            <person name="Duranti S."/>
            <person name="Mancabelli L."/>
            <person name="Mangifesta M."/>
            <person name="Ferrario C."/>
            <person name="Modesto M."/>
            <person name="Mattarelli P."/>
            <person name="Jiri K."/>
            <person name="van Sinderen D."/>
            <person name="Ventura M."/>
        </authorList>
    </citation>
    <scope>NUCLEOTIDE SEQUENCE [LARGE SCALE GENOMIC DNA]</scope>
    <source>
        <strain evidence="1 2">LMG 28769</strain>
    </source>
</reference>
<accession>A0A261G2A1</accession>
<sequence length="113" mass="12135">MMDPLACFYVHTAIVRTQNGVNGMGVTTYSNSNPFPCLFADGSKLVRDSQGQRIIGATTLTCNNQYASLFQPGSQVLQVNDDMSHTLKGSVVLVNIADSEGLELPDHTTVSLV</sequence>
<dbReference type="GeneID" id="98296379"/>
<dbReference type="EMBL" id="MWXA01000008">
    <property type="protein sequence ID" value="OZG65542.1"/>
    <property type="molecule type" value="Genomic_DNA"/>
</dbReference>
<dbReference type="AlphaFoldDB" id="A0A261G2A1"/>